<dbReference type="GO" id="GO:0017061">
    <property type="term" value="F:S-methyl-5-thioadenosine phosphorylase activity"/>
    <property type="evidence" value="ECO:0007669"/>
    <property type="project" value="UniProtKB-UniRule"/>
</dbReference>
<dbReference type="GO" id="GO:0005634">
    <property type="term" value="C:nucleus"/>
    <property type="evidence" value="ECO:0007669"/>
    <property type="project" value="UniProtKB-SubCell"/>
</dbReference>
<feature type="site" description="Important for substrate specificity" evidence="4">
    <location>
        <position position="176"/>
    </location>
</feature>
<gene>
    <name evidence="6" type="primary">MEU1</name>
    <name evidence="6" type="ORF">H4R34_005709</name>
</gene>
<comment type="function">
    <text evidence="4">Catalyzes the reversible phosphorylation of S-methyl-5'-thioadenosine (MTA) to adenine and 5-methylthioribose-1-phosphate. Involved in the breakdown of MTA, a major by-product of polyamine biosynthesis. Responsible for the first step in the methionine salvage pathway after MTA has been generated from S-adenosylmethionine. Has broad substrate specificity with 6-aminopurine nucleosides as preferred substrates.</text>
</comment>
<proteinExistence type="inferred from homology"/>
<reference evidence="6" key="1">
    <citation type="submission" date="2022-07" db="EMBL/GenBank/DDBJ databases">
        <title>Phylogenomic reconstructions and comparative analyses of Kickxellomycotina fungi.</title>
        <authorList>
            <person name="Reynolds N.K."/>
            <person name="Stajich J.E."/>
            <person name="Barry K."/>
            <person name="Grigoriev I.V."/>
            <person name="Crous P."/>
            <person name="Smith M.E."/>
        </authorList>
    </citation>
    <scope>NUCLEOTIDE SEQUENCE</scope>
    <source>
        <strain evidence="6">RSA 567</strain>
    </source>
</reference>
<comment type="catalytic activity">
    <reaction evidence="4">
        <text>S-methyl-5'-thioadenosine + phosphate = 5-(methylsulfanyl)-alpha-D-ribose 1-phosphate + adenine</text>
        <dbReference type="Rhea" id="RHEA:11852"/>
        <dbReference type="ChEBI" id="CHEBI:16708"/>
        <dbReference type="ChEBI" id="CHEBI:17509"/>
        <dbReference type="ChEBI" id="CHEBI:43474"/>
        <dbReference type="ChEBI" id="CHEBI:58533"/>
        <dbReference type="EC" id="2.4.2.28"/>
    </reaction>
</comment>
<accession>A0A9W8B2E7</accession>
<evidence type="ECO:0000256" key="4">
    <source>
        <dbReference type="HAMAP-Rule" id="MF_03155"/>
    </source>
</evidence>
<keyword evidence="1 4" id="KW-0328">Glycosyltransferase</keyword>
<dbReference type="EC" id="2.4.2.28" evidence="4"/>
<feature type="site" description="Important for substrate specificity" evidence="4">
    <location>
        <position position="231"/>
    </location>
</feature>
<evidence type="ECO:0000259" key="5">
    <source>
        <dbReference type="Pfam" id="PF01048"/>
    </source>
</evidence>
<dbReference type="EMBL" id="JANBQB010001334">
    <property type="protein sequence ID" value="KAJ1971545.1"/>
    <property type="molecule type" value="Genomic_DNA"/>
</dbReference>
<feature type="binding site" evidence="4">
    <location>
        <position position="194"/>
    </location>
    <ligand>
        <name>substrate</name>
    </ligand>
</feature>
<comment type="subcellular location">
    <subcellularLocation>
        <location evidence="4">Cytoplasm</location>
    </subcellularLocation>
    <subcellularLocation>
        <location evidence="4">Nucleus</location>
    </subcellularLocation>
</comment>
<feature type="binding site" evidence="4">
    <location>
        <begin position="218"/>
        <end position="220"/>
    </location>
    <ligand>
        <name>substrate</name>
    </ligand>
</feature>
<dbReference type="FunFam" id="3.40.50.1580:FF:000008">
    <property type="entry name" value="S-methyl-5'-thioadenosine phosphorylase"/>
    <property type="match status" value="1"/>
</dbReference>
<comment type="pathway">
    <text evidence="4">Amino-acid biosynthesis; L-methionine biosynthesis via salvage pathway; S-methyl-5-thio-alpha-D-ribose 1-phosphate from S-methyl-5'-thioadenosine (phosphorylase route): step 1/1.</text>
</comment>
<dbReference type="HAMAP" id="MF_01963">
    <property type="entry name" value="MTAP"/>
    <property type="match status" value="1"/>
</dbReference>
<comment type="subunit">
    <text evidence="4">Homotrimer.</text>
</comment>
<dbReference type="PANTHER" id="PTHR42679">
    <property type="entry name" value="S-METHYL-5'-THIOADENOSINE PHOSPHORYLASE"/>
    <property type="match status" value="1"/>
</dbReference>
<dbReference type="NCBIfam" id="TIGR01694">
    <property type="entry name" value="MTAP"/>
    <property type="match status" value="1"/>
</dbReference>
<feature type="binding site" evidence="4">
    <location>
        <begin position="60"/>
        <end position="61"/>
    </location>
    <ligand>
        <name>phosphate</name>
        <dbReference type="ChEBI" id="CHEBI:43474"/>
    </ligand>
</feature>
<feature type="binding site" evidence="4">
    <location>
        <begin position="93"/>
        <end position="94"/>
    </location>
    <ligand>
        <name>phosphate</name>
        <dbReference type="ChEBI" id="CHEBI:43474"/>
    </ligand>
</feature>
<dbReference type="SUPFAM" id="SSF53167">
    <property type="entry name" value="Purine and uridine phosphorylases"/>
    <property type="match status" value="1"/>
</dbReference>
<dbReference type="GO" id="GO:0019509">
    <property type="term" value="P:L-methionine salvage from methylthioadenosine"/>
    <property type="evidence" value="ECO:0007669"/>
    <property type="project" value="UniProtKB-UniRule"/>
</dbReference>
<evidence type="ECO:0000313" key="6">
    <source>
        <dbReference type="EMBL" id="KAJ1971545.1"/>
    </source>
</evidence>
<protein>
    <recommendedName>
        <fullName evidence="4">S-methyl-5'-thioadenosine phosphorylase</fullName>
        <ecNumber evidence="4">2.4.2.28</ecNumber>
    </recommendedName>
    <alternativeName>
        <fullName evidence="4">5'-methylthioadenosine phosphorylase</fullName>
        <shortName evidence="4">MTA phosphorylase</shortName>
        <shortName evidence="4">MTAP</shortName>
        <shortName evidence="4">MTAPase</shortName>
    </alternativeName>
</protein>
<organism evidence="6 7">
    <name type="scientific">Dimargaris verticillata</name>
    <dbReference type="NCBI Taxonomy" id="2761393"/>
    <lineage>
        <taxon>Eukaryota</taxon>
        <taxon>Fungi</taxon>
        <taxon>Fungi incertae sedis</taxon>
        <taxon>Zoopagomycota</taxon>
        <taxon>Kickxellomycotina</taxon>
        <taxon>Dimargaritomycetes</taxon>
        <taxon>Dimargaritales</taxon>
        <taxon>Dimargaritaceae</taxon>
        <taxon>Dimargaris</taxon>
    </lineage>
</organism>
<name>A0A9W8B2E7_9FUNG</name>
<dbReference type="PANTHER" id="PTHR42679:SF2">
    <property type="entry name" value="S-METHYL-5'-THIOADENOSINE PHOSPHORYLASE"/>
    <property type="match status" value="1"/>
</dbReference>
<dbReference type="InterPro" id="IPR035994">
    <property type="entry name" value="Nucleoside_phosphorylase_sf"/>
</dbReference>
<evidence type="ECO:0000256" key="1">
    <source>
        <dbReference type="ARBA" id="ARBA00022676"/>
    </source>
</evidence>
<feature type="binding site" evidence="4">
    <location>
        <position position="16"/>
    </location>
    <ligand>
        <name>phosphate</name>
        <dbReference type="ChEBI" id="CHEBI:43474"/>
    </ligand>
</feature>
<dbReference type="AlphaFoldDB" id="A0A9W8B2E7"/>
<keyword evidence="3 4" id="KW-0660">Purine salvage</keyword>
<dbReference type="InterPro" id="IPR000845">
    <property type="entry name" value="Nucleoside_phosphorylase_d"/>
</dbReference>
<feature type="binding site" evidence="4">
    <location>
        <position position="195"/>
    </location>
    <ligand>
        <name>phosphate</name>
        <dbReference type="ChEBI" id="CHEBI:43474"/>
    </ligand>
</feature>
<keyword evidence="7" id="KW-1185">Reference proteome</keyword>
<comment type="similarity">
    <text evidence="4">Belongs to the PNP/MTAP phosphorylase family. MTAP subfamily.</text>
</comment>
<evidence type="ECO:0000256" key="3">
    <source>
        <dbReference type="ARBA" id="ARBA00022726"/>
    </source>
</evidence>
<comment type="caution">
    <text evidence="6">The sequence shown here is derived from an EMBL/GenBank/DDBJ whole genome shotgun (WGS) entry which is preliminary data.</text>
</comment>
<keyword evidence="2 4" id="KW-0808">Transferase</keyword>
<sequence length="301" mass="33107">MATSHTDVHLAIIGGSGLYKLDGLTVVDEVYPETPWGYPSDKILIAQTAPSAPKIAFLARHGHQHQHSPTKVPSRANMAALKHLGVNAIIAFSAVGSLREEIRPGDFVLPTQIIDRTKGVRPDTFFDNGILAHASFANPFYAPLGDLVASHVHVLENDCRLHRDKTVVTIEGPAFSTRAESNLYRSWGCDVVNMTAIPEAKLACEAEIAYQMVCMSTDYDCWRESEEPVTVQAVMSAMGRNAVNAKRLIQAVLDTLIDVEKHQEVLQGIKGTMQYAIMTPKHARSAEANSQLRYILPQYCD</sequence>
<keyword evidence="4" id="KW-0539">Nucleus</keyword>
<feature type="domain" description="Nucleoside phosphorylase" evidence="5">
    <location>
        <begin position="10"/>
        <end position="253"/>
    </location>
</feature>
<evidence type="ECO:0000256" key="2">
    <source>
        <dbReference type="ARBA" id="ARBA00022679"/>
    </source>
</evidence>
<dbReference type="OrthoDB" id="431409at2759"/>
<dbReference type="GO" id="GO:0005829">
    <property type="term" value="C:cytosol"/>
    <property type="evidence" value="ECO:0007669"/>
    <property type="project" value="TreeGrafter"/>
</dbReference>
<dbReference type="Proteomes" id="UP001151582">
    <property type="component" value="Unassembled WGS sequence"/>
</dbReference>
<keyword evidence="4" id="KW-0963">Cytoplasm</keyword>
<dbReference type="InterPro" id="IPR010044">
    <property type="entry name" value="MTAP"/>
</dbReference>
<dbReference type="CDD" id="cd09010">
    <property type="entry name" value="MTAP_SsMTAPII_like_MTIP"/>
    <property type="match status" value="1"/>
</dbReference>
<dbReference type="GO" id="GO:0006166">
    <property type="term" value="P:purine ribonucleoside salvage"/>
    <property type="evidence" value="ECO:0007669"/>
    <property type="project" value="UniProtKB-KW"/>
</dbReference>
<dbReference type="Gene3D" id="3.40.50.1580">
    <property type="entry name" value="Nucleoside phosphorylase domain"/>
    <property type="match status" value="1"/>
</dbReference>
<evidence type="ECO:0000313" key="7">
    <source>
        <dbReference type="Proteomes" id="UP001151582"/>
    </source>
</evidence>
<dbReference type="Pfam" id="PF01048">
    <property type="entry name" value="PNP_UDP_1"/>
    <property type="match status" value="1"/>
</dbReference>